<dbReference type="EMBL" id="SEKV01000195">
    <property type="protein sequence ID" value="TFY61740.1"/>
    <property type="molecule type" value="Genomic_DNA"/>
</dbReference>
<dbReference type="Proteomes" id="UP000298390">
    <property type="component" value="Unassembled WGS sequence"/>
</dbReference>
<evidence type="ECO:0000256" key="1">
    <source>
        <dbReference type="SAM" id="Coils"/>
    </source>
</evidence>
<reference evidence="3 4" key="1">
    <citation type="submission" date="2019-01" db="EMBL/GenBank/DDBJ databases">
        <title>Genome sequencing of the rare red list fungi Fomitopsis rosea.</title>
        <authorList>
            <person name="Buettner E."/>
            <person name="Kellner H."/>
        </authorList>
    </citation>
    <scope>NUCLEOTIDE SEQUENCE [LARGE SCALE GENOMIC DNA]</scope>
    <source>
        <strain evidence="3 4">DSM 105464</strain>
    </source>
</reference>
<sequence length="337" mass="37065">MDPYAYSQDRAYAAPNHGPVQANQFTTDHTAMSMNNPAYGLHYNYVTHPAYAHHPYQESMYIQPQTFADYSFPSSAAALAPPASEPIYHPAVPLHAPVPVSPFSTLISPVSPISQAASDSAPAPPLPAESNDANVRTVSPTSTPPMVPSAPAVNVPAASVKVSKIKETIDAAPVLAKAQPETQRKAYFRRVAEAVGFNPTDPDSITSHDKKRSYLECLEQYVQWLHEQTRLVGREPVALERVQQYRGPSSRSIRTLLVHMQDEVRELHQQMVEDERAYMDLQTQIQMQHAAAAAHHLRRHSVAACGFSDASLSSAPFLQPYPITAPSHHAPGTYQQY</sequence>
<organism evidence="3 4">
    <name type="scientific">Rhodofomes roseus</name>
    <dbReference type="NCBI Taxonomy" id="34475"/>
    <lineage>
        <taxon>Eukaryota</taxon>
        <taxon>Fungi</taxon>
        <taxon>Dikarya</taxon>
        <taxon>Basidiomycota</taxon>
        <taxon>Agaricomycotina</taxon>
        <taxon>Agaricomycetes</taxon>
        <taxon>Polyporales</taxon>
        <taxon>Rhodofomes</taxon>
    </lineage>
</organism>
<feature type="coiled-coil region" evidence="1">
    <location>
        <begin position="257"/>
        <end position="284"/>
    </location>
</feature>
<feature type="region of interest" description="Disordered" evidence="2">
    <location>
        <begin position="114"/>
        <end position="150"/>
    </location>
</feature>
<protein>
    <submittedName>
        <fullName evidence="3">Uncharacterized protein</fullName>
    </submittedName>
</protein>
<keyword evidence="1" id="KW-0175">Coiled coil</keyword>
<comment type="caution">
    <text evidence="3">The sequence shown here is derived from an EMBL/GenBank/DDBJ whole genome shotgun (WGS) entry which is preliminary data.</text>
</comment>
<proteinExistence type="predicted"/>
<accession>A0A4Y9YIC8</accession>
<dbReference type="AlphaFoldDB" id="A0A4Y9YIC8"/>
<name>A0A4Y9YIC8_9APHY</name>
<evidence type="ECO:0000256" key="2">
    <source>
        <dbReference type="SAM" id="MobiDB-lite"/>
    </source>
</evidence>
<dbReference type="STRING" id="34475.A0A4Y9YIC8"/>
<gene>
    <name evidence="3" type="ORF">EVJ58_g4324</name>
</gene>
<evidence type="ECO:0000313" key="4">
    <source>
        <dbReference type="Proteomes" id="UP000298390"/>
    </source>
</evidence>
<evidence type="ECO:0000313" key="3">
    <source>
        <dbReference type="EMBL" id="TFY61740.1"/>
    </source>
</evidence>